<dbReference type="CDD" id="cd07377">
    <property type="entry name" value="WHTH_GntR"/>
    <property type="match status" value="1"/>
</dbReference>
<dbReference type="SUPFAM" id="SSF64288">
    <property type="entry name" value="Chorismate lyase-like"/>
    <property type="match status" value="1"/>
</dbReference>
<keyword evidence="3" id="KW-0804">Transcription</keyword>
<dbReference type="AlphaFoldDB" id="A0A9X3Z468"/>
<dbReference type="Gene3D" id="3.40.1410.10">
    <property type="entry name" value="Chorismate lyase-like"/>
    <property type="match status" value="1"/>
</dbReference>
<dbReference type="InterPro" id="IPR050679">
    <property type="entry name" value="Bact_HTH_transcr_reg"/>
</dbReference>
<name>A0A9X3Z468_9BACL</name>
<protein>
    <recommendedName>
        <fullName evidence="4">Trehalose operon repressor</fullName>
    </recommendedName>
</protein>
<dbReference type="InterPro" id="IPR036390">
    <property type="entry name" value="WH_DNA-bd_sf"/>
</dbReference>
<sequence length="236" mass="27169">MIKRYTDIYADIKKQILDGTYPPGEKLPSENEFCRMYRTSRGTVRRALDLLAKEGLVNSVHGKGVFVLDANLITFSFGGLVSFKEASETSGQAFVTTVPLFEVITIDKPLQAKTKLPLGQEAYRLFRVRSLKGERIIFDINYFRKDIVRDLTREIAEQSIYEYLEDTLGAKIGFARRIIHVEPVTALDKAHLDVKAYNLVAVVKNFVHLHDGTLFEYTESRHRPDRFEFTDFARRR</sequence>
<organism evidence="6 7">
    <name type="scientific">Brevibacillus thermoruber</name>
    <dbReference type="NCBI Taxonomy" id="33942"/>
    <lineage>
        <taxon>Bacteria</taxon>
        <taxon>Bacillati</taxon>
        <taxon>Bacillota</taxon>
        <taxon>Bacilli</taxon>
        <taxon>Bacillales</taxon>
        <taxon>Paenibacillaceae</taxon>
        <taxon>Brevibacillus</taxon>
    </lineage>
</organism>
<dbReference type="GO" id="GO:0003700">
    <property type="term" value="F:DNA-binding transcription factor activity"/>
    <property type="evidence" value="ECO:0007669"/>
    <property type="project" value="UniProtKB-UniRule"/>
</dbReference>
<reference evidence="6" key="1">
    <citation type="submission" date="2022-12" db="EMBL/GenBank/DDBJ databases">
        <title>Draft genome sequence of the thermophilic strain Brevibacillus thermoruber HT42, isolated from Los Humeros, Puebla, Mexico, with biotechnological potential.</title>
        <authorList>
            <person name="Lara Sanchez J."/>
            <person name="Solis Palacios R."/>
            <person name="Bustos Baena A.S."/>
            <person name="Ruz Baez A.E."/>
            <person name="Espinosa Luna G."/>
            <person name="Oliart Ros R.M."/>
        </authorList>
    </citation>
    <scope>NUCLEOTIDE SEQUENCE</scope>
    <source>
        <strain evidence="6">HT42</strain>
    </source>
</reference>
<dbReference type="RefSeq" id="WP_035299166.1">
    <property type="nucleotide sequence ID" value="NZ_JAPYYP010000015.1"/>
</dbReference>
<dbReference type="PRINTS" id="PR00035">
    <property type="entry name" value="HTHGNTR"/>
</dbReference>
<dbReference type="Pfam" id="PF00392">
    <property type="entry name" value="GntR"/>
    <property type="match status" value="1"/>
</dbReference>
<dbReference type="PANTHER" id="PTHR44846">
    <property type="entry name" value="MANNOSYL-D-GLYCERATE TRANSPORT/METABOLISM SYSTEM REPRESSOR MNGR-RELATED"/>
    <property type="match status" value="1"/>
</dbReference>
<gene>
    <name evidence="6" type="primary">treR</name>
    <name evidence="6" type="ORF">O3V59_13060</name>
</gene>
<dbReference type="Proteomes" id="UP001151071">
    <property type="component" value="Unassembled WGS sequence"/>
</dbReference>
<dbReference type="NCBIfam" id="TIGR02404">
    <property type="entry name" value="trehalos_R_Bsub"/>
    <property type="match status" value="1"/>
</dbReference>
<evidence type="ECO:0000256" key="3">
    <source>
        <dbReference type="ARBA" id="ARBA00023163"/>
    </source>
</evidence>
<keyword evidence="1" id="KW-0805">Transcription regulation</keyword>
<proteinExistence type="predicted"/>
<keyword evidence="7" id="KW-1185">Reference proteome</keyword>
<dbReference type="SUPFAM" id="SSF46785">
    <property type="entry name" value="Winged helix' DNA-binding domain"/>
    <property type="match status" value="1"/>
</dbReference>
<dbReference type="InterPro" id="IPR012770">
    <property type="entry name" value="TreR"/>
</dbReference>
<dbReference type="GO" id="GO:0003677">
    <property type="term" value="F:DNA binding"/>
    <property type="evidence" value="ECO:0007669"/>
    <property type="project" value="UniProtKB-UniRule"/>
</dbReference>
<dbReference type="EMBL" id="JAPYYP010000015">
    <property type="protein sequence ID" value="MDA5109295.1"/>
    <property type="molecule type" value="Genomic_DNA"/>
</dbReference>
<evidence type="ECO:0000313" key="7">
    <source>
        <dbReference type="Proteomes" id="UP001151071"/>
    </source>
</evidence>
<dbReference type="SMART" id="SM00345">
    <property type="entry name" value="HTH_GNTR"/>
    <property type="match status" value="1"/>
</dbReference>
<evidence type="ECO:0000256" key="4">
    <source>
        <dbReference type="NCBIfam" id="TIGR02404"/>
    </source>
</evidence>
<feature type="domain" description="HTH gntR-type" evidence="5">
    <location>
        <begin position="2"/>
        <end position="70"/>
    </location>
</feature>
<accession>A0A9X3Z468</accession>
<dbReference type="InterPro" id="IPR036388">
    <property type="entry name" value="WH-like_DNA-bd_sf"/>
</dbReference>
<comment type="caution">
    <text evidence="6">The sequence shown here is derived from an EMBL/GenBank/DDBJ whole genome shotgun (WGS) entry which is preliminary data.</text>
</comment>
<dbReference type="InterPro" id="IPR011663">
    <property type="entry name" value="UTRA"/>
</dbReference>
<dbReference type="PROSITE" id="PS50949">
    <property type="entry name" value="HTH_GNTR"/>
    <property type="match status" value="1"/>
</dbReference>
<dbReference type="GO" id="GO:0045892">
    <property type="term" value="P:negative regulation of DNA-templated transcription"/>
    <property type="evidence" value="ECO:0007669"/>
    <property type="project" value="TreeGrafter"/>
</dbReference>
<dbReference type="SMART" id="SM00866">
    <property type="entry name" value="UTRA"/>
    <property type="match status" value="1"/>
</dbReference>
<evidence type="ECO:0000313" key="6">
    <source>
        <dbReference type="EMBL" id="MDA5109295.1"/>
    </source>
</evidence>
<dbReference type="Pfam" id="PF07702">
    <property type="entry name" value="UTRA"/>
    <property type="match status" value="1"/>
</dbReference>
<evidence type="ECO:0000256" key="2">
    <source>
        <dbReference type="ARBA" id="ARBA00023125"/>
    </source>
</evidence>
<dbReference type="InterPro" id="IPR028978">
    <property type="entry name" value="Chorismate_lyase_/UTRA_dom_sf"/>
</dbReference>
<dbReference type="InterPro" id="IPR000524">
    <property type="entry name" value="Tscrpt_reg_HTH_GntR"/>
</dbReference>
<keyword evidence="2" id="KW-0238">DNA-binding</keyword>
<dbReference type="PANTHER" id="PTHR44846:SF12">
    <property type="entry name" value="HTH-TYPE TRANSCRIPTIONAL REGULATOR TRER"/>
    <property type="match status" value="1"/>
</dbReference>
<evidence type="ECO:0000256" key="1">
    <source>
        <dbReference type="ARBA" id="ARBA00023015"/>
    </source>
</evidence>
<dbReference type="Gene3D" id="1.10.10.10">
    <property type="entry name" value="Winged helix-like DNA-binding domain superfamily/Winged helix DNA-binding domain"/>
    <property type="match status" value="1"/>
</dbReference>
<evidence type="ECO:0000259" key="5">
    <source>
        <dbReference type="PROSITE" id="PS50949"/>
    </source>
</evidence>